<evidence type="ECO:0000256" key="5">
    <source>
        <dbReference type="ARBA" id="ARBA00022842"/>
    </source>
</evidence>
<dbReference type="GO" id="GO:0010945">
    <property type="term" value="F:coenzyme A diphosphatase activity"/>
    <property type="evidence" value="ECO:0007669"/>
    <property type="project" value="InterPro"/>
</dbReference>
<dbReference type="InterPro" id="IPR000086">
    <property type="entry name" value="NUDIX_hydrolase_dom"/>
</dbReference>
<dbReference type="OrthoDB" id="9802805at2"/>
<keyword evidence="4 8" id="KW-0378">Hydrolase</keyword>
<organism evidence="8 9">
    <name type="scientific">Rhodothermus marinus (strain ATCC 43812 / DSM 4252 / R-10)</name>
    <name type="common">Rhodothermus obamensis</name>
    <dbReference type="NCBI Taxonomy" id="518766"/>
    <lineage>
        <taxon>Bacteria</taxon>
        <taxon>Pseudomonadati</taxon>
        <taxon>Rhodothermota</taxon>
        <taxon>Rhodothermia</taxon>
        <taxon>Rhodothermales</taxon>
        <taxon>Rhodothermaceae</taxon>
        <taxon>Rhodothermus</taxon>
    </lineage>
</organism>
<dbReference type="eggNOG" id="COG0494">
    <property type="taxonomic scope" value="Bacteria"/>
</dbReference>
<evidence type="ECO:0000256" key="1">
    <source>
        <dbReference type="ARBA" id="ARBA00001936"/>
    </source>
</evidence>
<keyword evidence="3" id="KW-0479">Metal-binding</keyword>
<dbReference type="CDD" id="cd03426">
    <property type="entry name" value="NUDIX_CoAse_Nudt7"/>
    <property type="match status" value="1"/>
</dbReference>
<sequence>MRTPTFAECITLLRRRLAGPLPGTAAQLQMAPEYRQAPEQLRIEGKPCREAGVLALLFPEQERPHLLLVARPSHLKEHGGQIGFPGGRREPGETLQETALREAHEELGLPPEQIELLGALTPLYIPVSNFCVHPFVGAIAPLPELHPCPEEVEAVLRVPLAALLDPASRRRERWTIRGRDVMVPFFEIGSYRIWGATAMMLAELLALLTVD</sequence>
<dbReference type="Proteomes" id="UP000002221">
    <property type="component" value="Chromosome"/>
</dbReference>
<evidence type="ECO:0000256" key="4">
    <source>
        <dbReference type="ARBA" id="ARBA00022801"/>
    </source>
</evidence>
<dbReference type="KEGG" id="rmr:Rmar_0985"/>
<evidence type="ECO:0000256" key="3">
    <source>
        <dbReference type="ARBA" id="ARBA00022723"/>
    </source>
</evidence>
<accession>D0MHC1</accession>
<dbReference type="PANTHER" id="PTHR12992:SF11">
    <property type="entry name" value="MITOCHONDRIAL COENZYME A DIPHOSPHATASE NUDT8"/>
    <property type="match status" value="1"/>
</dbReference>
<evidence type="ECO:0000313" key="8">
    <source>
        <dbReference type="EMBL" id="ACY47879.1"/>
    </source>
</evidence>
<comment type="cofactor">
    <cofactor evidence="1">
        <name>Mn(2+)</name>
        <dbReference type="ChEBI" id="CHEBI:29035"/>
    </cofactor>
</comment>
<protein>
    <submittedName>
        <fullName evidence="8">NUDIX hydrolase</fullName>
    </submittedName>
</protein>
<dbReference type="PROSITE" id="PS51462">
    <property type="entry name" value="NUDIX"/>
    <property type="match status" value="1"/>
</dbReference>
<feature type="domain" description="Nudix hydrolase" evidence="7">
    <location>
        <begin position="48"/>
        <end position="180"/>
    </location>
</feature>
<evidence type="ECO:0000256" key="2">
    <source>
        <dbReference type="ARBA" id="ARBA00001946"/>
    </source>
</evidence>
<dbReference type="PANTHER" id="PTHR12992">
    <property type="entry name" value="NUDIX HYDROLASE"/>
    <property type="match status" value="1"/>
</dbReference>
<proteinExistence type="predicted"/>
<dbReference type="Gene3D" id="3.90.79.10">
    <property type="entry name" value="Nucleoside Triphosphate Pyrophosphohydrolase"/>
    <property type="match status" value="1"/>
</dbReference>
<dbReference type="PROSITE" id="PS00893">
    <property type="entry name" value="NUDIX_BOX"/>
    <property type="match status" value="1"/>
</dbReference>
<reference evidence="8 9" key="1">
    <citation type="journal article" date="2009" name="Stand. Genomic Sci.">
        <title>Complete genome sequence of Rhodothermus marinus type strain (R-10).</title>
        <authorList>
            <person name="Nolan M."/>
            <person name="Tindall B.J."/>
            <person name="Pomrenke H."/>
            <person name="Lapidus A."/>
            <person name="Copeland A."/>
            <person name="Glavina Del Rio T."/>
            <person name="Lucas S."/>
            <person name="Chen F."/>
            <person name="Tice H."/>
            <person name="Cheng J.F."/>
            <person name="Saunders E."/>
            <person name="Han C."/>
            <person name="Bruce D."/>
            <person name="Goodwin L."/>
            <person name="Chain P."/>
            <person name="Pitluck S."/>
            <person name="Ovchinikova G."/>
            <person name="Pati A."/>
            <person name="Ivanova N."/>
            <person name="Mavromatis K."/>
            <person name="Chen A."/>
            <person name="Palaniappan K."/>
            <person name="Land M."/>
            <person name="Hauser L."/>
            <person name="Chang Y.J."/>
            <person name="Jeffries C.D."/>
            <person name="Brettin T."/>
            <person name="Goker M."/>
            <person name="Bristow J."/>
            <person name="Eisen J.A."/>
            <person name="Markowitz V."/>
            <person name="Hugenholtz P."/>
            <person name="Kyrpides N.C."/>
            <person name="Klenk H.P."/>
            <person name="Detter J.C."/>
        </authorList>
    </citation>
    <scope>NUCLEOTIDE SEQUENCE [LARGE SCALE GENOMIC DNA]</scope>
    <source>
        <strain evidence="9">ATCC 43812 / DSM 4252 / R-10</strain>
    </source>
</reference>
<dbReference type="InterPro" id="IPR015797">
    <property type="entry name" value="NUDIX_hydrolase-like_dom_sf"/>
</dbReference>
<dbReference type="InterPro" id="IPR020084">
    <property type="entry name" value="NUDIX_hydrolase_CS"/>
</dbReference>
<dbReference type="EMBL" id="CP001807">
    <property type="protein sequence ID" value="ACY47879.1"/>
    <property type="molecule type" value="Genomic_DNA"/>
</dbReference>
<name>D0MHC1_RHOM4</name>
<keyword evidence="5" id="KW-0460">Magnesium</keyword>
<dbReference type="RefSeq" id="WP_012843491.1">
    <property type="nucleotide sequence ID" value="NC_013501.1"/>
</dbReference>
<dbReference type="STRING" id="518766.Rmar_0985"/>
<evidence type="ECO:0000313" key="9">
    <source>
        <dbReference type="Proteomes" id="UP000002221"/>
    </source>
</evidence>
<dbReference type="AlphaFoldDB" id="D0MHC1"/>
<comment type="cofactor">
    <cofactor evidence="2">
        <name>Mg(2+)</name>
        <dbReference type="ChEBI" id="CHEBI:18420"/>
    </cofactor>
</comment>
<evidence type="ECO:0000256" key="6">
    <source>
        <dbReference type="ARBA" id="ARBA00023211"/>
    </source>
</evidence>
<keyword evidence="6" id="KW-0464">Manganese</keyword>
<dbReference type="Pfam" id="PF00293">
    <property type="entry name" value="NUDIX"/>
    <property type="match status" value="1"/>
</dbReference>
<evidence type="ECO:0000259" key="7">
    <source>
        <dbReference type="PROSITE" id="PS51462"/>
    </source>
</evidence>
<dbReference type="GO" id="GO:0046872">
    <property type="term" value="F:metal ion binding"/>
    <property type="evidence" value="ECO:0007669"/>
    <property type="project" value="UniProtKB-KW"/>
</dbReference>
<dbReference type="SUPFAM" id="SSF55811">
    <property type="entry name" value="Nudix"/>
    <property type="match status" value="1"/>
</dbReference>
<keyword evidence="9" id="KW-1185">Reference proteome</keyword>
<dbReference type="HOGENOM" id="CLU_040940_5_3_10"/>
<gene>
    <name evidence="8" type="ordered locus">Rmar_0985</name>
</gene>
<dbReference type="InterPro" id="IPR045121">
    <property type="entry name" value="CoAse"/>
</dbReference>